<keyword evidence="2" id="KW-0812">Transmembrane</keyword>
<name>A0AAJ8W7D9_CANPC</name>
<protein>
    <submittedName>
        <fullName evidence="3">Uncharacterized protein</fullName>
    </submittedName>
</protein>
<reference evidence="3" key="1">
    <citation type="submission" date="2025-05" db="UniProtKB">
        <authorList>
            <consortium name="EnsemblFungi"/>
        </authorList>
    </citation>
    <scope>IDENTIFICATION</scope>
</reference>
<keyword evidence="2" id="KW-0472">Membrane</keyword>
<evidence type="ECO:0000256" key="1">
    <source>
        <dbReference type="SAM" id="MobiDB-lite"/>
    </source>
</evidence>
<evidence type="ECO:0000256" key="2">
    <source>
        <dbReference type="SAM" id="Phobius"/>
    </source>
</evidence>
<proteinExistence type="predicted"/>
<feature type="transmembrane region" description="Helical" evidence="2">
    <location>
        <begin position="73"/>
        <end position="93"/>
    </location>
</feature>
<feature type="transmembrane region" description="Helical" evidence="2">
    <location>
        <begin position="99"/>
        <end position="124"/>
    </location>
</feature>
<feature type="transmembrane region" description="Helical" evidence="2">
    <location>
        <begin position="136"/>
        <end position="158"/>
    </location>
</feature>
<organism evidence="3">
    <name type="scientific">Candida parapsilosis (strain CDC 317 / ATCC MYA-4646)</name>
    <name type="common">Yeast</name>
    <name type="synonym">Monilia parapsilosis</name>
    <dbReference type="NCBI Taxonomy" id="578454"/>
    <lineage>
        <taxon>Eukaryota</taxon>
        <taxon>Fungi</taxon>
        <taxon>Dikarya</taxon>
        <taxon>Ascomycota</taxon>
        <taxon>Saccharomycotina</taxon>
        <taxon>Pichiomycetes</taxon>
        <taxon>Debaryomycetaceae</taxon>
        <taxon>Candida/Lodderomyces clade</taxon>
        <taxon>Candida</taxon>
    </lineage>
</organism>
<dbReference type="EnsemblFungi" id="CPAR2_703460.1-T">
    <property type="protein sequence ID" value="CPAR2_703460.1-T-p1"/>
    <property type="gene ID" value="CPAR2_703460.1"/>
</dbReference>
<feature type="compositionally biased region" description="Basic and acidic residues" evidence="1">
    <location>
        <begin position="11"/>
        <end position="20"/>
    </location>
</feature>
<evidence type="ECO:0000313" key="3">
    <source>
        <dbReference type="EnsemblFungi" id="CPAR2_703460.1-T-p1"/>
    </source>
</evidence>
<dbReference type="AlphaFoldDB" id="A0AAJ8W7D9"/>
<keyword evidence="2" id="KW-1133">Transmembrane helix</keyword>
<accession>A0AAJ8W7D9</accession>
<sequence length="162" mass="17904">MSSTYQPLDDLNFKKPHTLDEDQGPQYDDSPPPFTQTEPSNSAQGTSSLQEDLEDGTNQTPSHNDRDCDANRFTFCLMVGLSLFFVSMILFFADVGPTAHIFGILSLNISIYMIFVSGTISFGIESIVGQTKFIKGIACGLVFTFVFSVVCMICVFLLSERK</sequence>
<feature type="region of interest" description="Disordered" evidence="1">
    <location>
        <begin position="1"/>
        <end position="65"/>
    </location>
</feature>
<feature type="compositionally biased region" description="Polar residues" evidence="1">
    <location>
        <begin position="35"/>
        <end position="62"/>
    </location>
</feature>